<evidence type="ECO:0000313" key="1">
    <source>
        <dbReference type="EMBL" id="EJW90793.1"/>
    </source>
</evidence>
<accession>J9F8L8</accession>
<sequence length="57" mass="6445">MKTPADVRPLATKRFQRERLNALREALGCAVTTTWPWVVPLGRPTERDVLIDAQSVL</sequence>
<feature type="non-terminal residue" evidence="1">
    <location>
        <position position="57"/>
    </location>
</feature>
<gene>
    <name evidence="1" type="ORF">EVA_21100</name>
</gene>
<name>J9F8L8_9ZZZZ</name>
<proteinExistence type="predicted"/>
<dbReference type="EMBL" id="AMCI01008606">
    <property type="protein sequence ID" value="EJW90793.1"/>
    <property type="molecule type" value="Genomic_DNA"/>
</dbReference>
<organism evidence="1">
    <name type="scientific">gut metagenome</name>
    <dbReference type="NCBI Taxonomy" id="749906"/>
    <lineage>
        <taxon>unclassified sequences</taxon>
        <taxon>metagenomes</taxon>
        <taxon>organismal metagenomes</taxon>
    </lineage>
</organism>
<dbReference type="AlphaFoldDB" id="J9F8L8"/>
<reference evidence="1" key="1">
    <citation type="journal article" date="2012" name="PLoS ONE">
        <title>Gene sets for utilization of primary and secondary nutrition supplies in the distal gut of endangered iberian lynx.</title>
        <authorList>
            <person name="Alcaide M."/>
            <person name="Messina E."/>
            <person name="Richter M."/>
            <person name="Bargiela R."/>
            <person name="Peplies J."/>
            <person name="Huws S.A."/>
            <person name="Newbold C.J."/>
            <person name="Golyshin P.N."/>
            <person name="Simon M.A."/>
            <person name="Lopez G."/>
            <person name="Yakimov M.M."/>
            <person name="Ferrer M."/>
        </authorList>
    </citation>
    <scope>NUCLEOTIDE SEQUENCE</scope>
</reference>
<protein>
    <submittedName>
        <fullName evidence="1">Uncharacterized protein</fullName>
    </submittedName>
</protein>
<comment type="caution">
    <text evidence="1">The sequence shown here is derived from an EMBL/GenBank/DDBJ whole genome shotgun (WGS) entry which is preliminary data.</text>
</comment>